<evidence type="ECO:0000313" key="3">
    <source>
        <dbReference type="Proteomes" id="UP000478505"/>
    </source>
</evidence>
<dbReference type="PANTHER" id="PTHR34580:SF1">
    <property type="entry name" value="PROTEIN PAFC"/>
    <property type="match status" value="1"/>
</dbReference>
<dbReference type="AlphaFoldDB" id="A0A6B3QWY3"/>
<sequence length="286" mass="33389">MSNQNKLYRLLRLIALLKQEPPKSINYIAEFLECSSRTVYRYLELLESVGFIIKVNRFKKYSIQDTQLLSNSHLNKEEFDFLKKLLQTSGRFNKISKSILHKLSLNTDKQLINNDIYDANHSITINQINEAIENNKQIVIKEYETINSQNNSYTLIEPIKLTENYRLLCAFEIGNQKNTFFNLKKIGNIIITEQEQKYKSLHECSTPDAFGVVKKSESFEVNLQLNLKAKSLLVQEYPLTKPLLKNIDGNNFLFSTTVYSLKPLKQFYNNLKNDIKILENTSHEFD</sequence>
<proteinExistence type="predicted"/>
<dbReference type="EMBL" id="JAAIKD010000001">
    <property type="protein sequence ID" value="NEV92613.1"/>
    <property type="molecule type" value="Genomic_DNA"/>
</dbReference>
<dbReference type="Proteomes" id="UP000478505">
    <property type="component" value="Unassembled WGS sequence"/>
</dbReference>
<reference evidence="2 3" key="1">
    <citation type="submission" date="2020-02" db="EMBL/GenBank/DDBJ databases">
        <title>Flavobacteriaceae Psychroflexus bacterium YR1-1, complete genome.</title>
        <authorList>
            <person name="Li Y."/>
            <person name="Wu S."/>
        </authorList>
    </citation>
    <scope>NUCLEOTIDE SEQUENCE [LARGE SCALE GENOMIC DNA]</scope>
    <source>
        <strain evidence="2 3">YR1-1</strain>
    </source>
</reference>
<protein>
    <submittedName>
        <fullName evidence="2">HTH domain-containing protein</fullName>
    </submittedName>
</protein>
<comment type="caution">
    <text evidence="2">The sequence shown here is derived from an EMBL/GenBank/DDBJ whole genome shotgun (WGS) entry which is preliminary data.</text>
</comment>
<dbReference type="RefSeq" id="WP_164003207.1">
    <property type="nucleotide sequence ID" value="NZ_JAAIKD010000001.1"/>
</dbReference>
<name>A0A6B3QWY3_9FLAO</name>
<dbReference type="InterPro" id="IPR051534">
    <property type="entry name" value="CBASS_pafABC_assoc_protein"/>
</dbReference>
<dbReference type="Pfam" id="PF08279">
    <property type="entry name" value="HTH_11"/>
    <property type="match status" value="1"/>
</dbReference>
<keyword evidence="3" id="KW-1185">Reference proteome</keyword>
<gene>
    <name evidence="2" type="ORF">G3567_00435</name>
</gene>
<organism evidence="2 3">
    <name type="scientific">Psychroflexus aurantiacus</name>
    <dbReference type="NCBI Taxonomy" id="2709310"/>
    <lineage>
        <taxon>Bacteria</taxon>
        <taxon>Pseudomonadati</taxon>
        <taxon>Bacteroidota</taxon>
        <taxon>Flavobacteriia</taxon>
        <taxon>Flavobacteriales</taxon>
        <taxon>Flavobacteriaceae</taxon>
        <taxon>Psychroflexus</taxon>
    </lineage>
</organism>
<evidence type="ECO:0000259" key="1">
    <source>
        <dbReference type="Pfam" id="PF08279"/>
    </source>
</evidence>
<feature type="domain" description="Helix-turn-helix type 11" evidence="1">
    <location>
        <begin position="9"/>
        <end position="54"/>
    </location>
</feature>
<dbReference type="SUPFAM" id="SSF46785">
    <property type="entry name" value="Winged helix' DNA-binding domain"/>
    <property type="match status" value="1"/>
</dbReference>
<dbReference type="Gene3D" id="1.10.10.10">
    <property type="entry name" value="Winged helix-like DNA-binding domain superfamily/Winged helix DNA-binding domain"/>
    <property type="match status" value="1"/>
</dbReference>
<accession>A0A6B3QWY3</accession>
<dbReference type="InterPro" id="IPR036390">
    <property type="entry name" value="WH_DNA-bd_sf"/>
</dbReference>
<dbReference type="InterPro" id="IPR013196">
    <property type="entry name" value="HTH_11"/>
</dbReference>
<dbReference type="InterPro" id="IPR036388">
    <property type="entry name" value="WH-like_DNA-bd_sf"/>
</dbReference>
<evidence type="ECO:0000313" key="2">
    <source>
        <dbReference type="EMBL" id="NEV92613.1"/>
    </source>
</evidence>
<dbReference type="PANTHER" id="PTHR34580">
    <property type="match status" value="1"/>
</dbReference>